<keyword evidence="2" id="KW-1185">Reference proteome</keyword>
<dbReference type="RefSeq" id="YP_010798545.1">
    <property type="nucleotide sequence ID" value="NC_076486.1"/>
</dbReference>
<evidence type="ECO:0000313" key="2">
    <source>
        <dbReference type="Proteomes" id="UP000676569"/>
    </source>
</evidence>
<organism evidence="1 2">
    <name type="scientific">Bearded dragon adenovirus 1</name>
    <dbReference type="NCBI Taxonomy" id="2729647"/>
    <lineage>
        <taxon>Viruses</taxon>
        <taxon>Varidnaviria</taxon>
        <taxon>Bamfordvirae</taxon>
        <taxon>Preplasmiviricota</taxon>
        <taxon>Polisuviricotina</taxon>
        <taxon>Pharingeaviricetes</taxon>
        <taxon>Rowavirales</taxon>
        <taxon>Adenoviridae</taxon>
        <taxon>Barthadenovirus</taxon>
        <taxon>Barthadenovirus draconis</taxon>
        <taxon>Lizard atadenovirus B</taxon>
    </lineage>
</organism>
<proteinExistence type="predicted"/>
<dbReference type="EMBL" id="MT050041">
    <property type="protein sequence ID" value="QJR83113.1"/>
    <property type="molecule type" value="Genomic_DNA"/>
</dbReference>
<dbReference type="Proteomes" id="UP000676569">
    <property type="component" value="Segment"/>
</dbReference>
<accession>A0A6M4MJI8</accession>
<dbReference type="KEGG" id="vg:80536772"/>
<protein>
    <submittedName>
        <fullName evidence="1">ORF5</fullName>
    </submittedName>
</protein>
<name>A0A6M4MJI8_9ADEN</name>
<sequence length="86" mass="10150">MTIKRKHIQNLIGITFFFSAFAASLKHLLVSLVAELILRLRHHHKSLFFHFPTIVEEKALIHPHTHKIKKKINHGRLSGHLHQQRR</sequence>
<reference evidence="1" key="1">
    <citation type="journal article" date="2020" name="Infect. Genet. Evol.">
        <title>The complete genome sequence of bearded dragon adenovirus 1 harbors three genes encoding proteins of the C-type lectin-like domain superfamily.</title>
        <authorList>
            <person name="Penzes J.J."/>
            <person name="Szirovicza L."/>
            <person name="Harrach B."/>
        </authorList>
    </citation>
    <scope>NUCLEOTIDE SEQUENCE</scope>
    <source>
        <strain evidence="1">BD5H2</strain>
    </source>
</reference>
<evidence type="ECO:0000313" key="1">
    <source>
        <dbReference type="EMBL" id="QJR83113.1"/>
    </source>
</evidence>
<dbReference type="GeneID" id="80536772"/>